<gene>
    <name evidence="2" type="ORF">KC01_LOCUS35046</name>
</gene>
<proteinExistence type="predicted"/>
<accession>A0AAV2M3Y4</accession>
<protein>
    <submittedName>
        <fullName evidence="2">Uncharacterized protein</fullName>
    </submittedName>
</protein>
<keyword evidence="3" id="KW-1185">Reference proteome</keyword>
<name>A0AAV2M3Y4_KNICA</name>
<feature type="region of interest" description="Disordered" evidence="1">
    <location>
        <begin position="1"/>
        <end position="22"/>
    </location>
</feature>
<sequence>MERDYNFRGETRGGEAHPHRDHNKRTCVCPCLCARGLHSGAARALPPSFIHRSCCRRRTVLCPVGLQTPCNRENEGLLRPSDPTDPGRYVHAVFSPNTSCFRGGFVQDSPR</sequence>
<feature type="compositionally biased region" description="Basic and acidic residues" evidence="1">
    <location>
        <begin position="1"/>
        <end position="18"/>
    </location>
</feature>
<dbReference type="AlphaFoldDB" id="A0AAV2M3Y4"/>
<evidence type="ECO:0000313" key="3">
    <source>
        <dbReference type="Proteomes" id="UP001497482"/>
    </source>
</evidence>
<dbReference type="Proteomes" id="UP001497482">
    <property type="component" value="Chromosome 6"/>
</dbReference>
<evidence type="ECO:0000313" key="2">
    <source>
        <dbReference type="EMBL" id="CAL1608057.1"/>
    </source>
</evidence>
<reference evidence="2 3" key="1">
    <citation type="submission" date="2024-04" db="EMBL/GenBank/DDBJ databases">
        <authorList>
            <person name="Waldvogel A.-M."/>
            <person name="Schoenle A."/>
        </authorList>
    </citation>
    <scope>NUCLEOTIDE SEQUENCE [LARGE SCALE GENOMIC DNA]</scope>
</reference>
<dbReference type="EMBL" id="OZ035828">
    <property type="protein sequence ID" value="CAL1608057.1"/>
    <property type="molecule type" value="Genomic_DNA"/>
</dbReference>
<organism evidence="2 3">
    <name type="scientific">Knipowitschia caucasica</name>
    <name type="common">Caucasian dwarf goby</name>
    <name type="synonym">Pomatoschistus caucasicus</name>
    <dbReference type="NCBI Taxonomy" id="637954"/>
    <lineage>
        <taxon>Eukaryota</taxon>
        <taxon>Metazoa</taxon>
        <taxon>Chordata</taxon>
        <taxon>Craniata</taxon>
        <taxon>Vertebrata</taxon>
        <taxon>Euteleostomi</taxon>
        <taxon>Actinopterygii</taxon>
        <taxon>Neopterygii</taxon>
        <taxon>Teleostei</taxon>
        <taxon>Neoteleostei</taxon>
        <taxon>Acanthomorphata</taxon>
        <taxon>Gobiaria</taxon>
        <taxon>Gobiiformes</taxon>
        <taxon>Gobioidei</taxon>
        <taxon>Gobiidae</taxon>
        <taxon>Gobiinae</taxon>
        <taxon>Knipowitschia</taxon>
    </lineage>
</organism>
<evidence type="ECO:0000256" key="1">
    <source>
        <dbReference type="SAM" id="MobiDB-lite"/>
    </source>
</evidence>